<dbReference type="OrthoDB" id="417891at2759"/>
<evidence type="ECO:0000256" key="1">
    <source>
        <dbReference type="ARBA" id="ARBA00006484"/>
    </source>
</evidence>
<gene>
    <name evidence="5" type="ORF">BKCO1_10000109</name>
</gene>
<name>A0A1J9SAK2_9PEZI</name>
<dbReference type="PANTHER" id="PTHR24321">
    <property type="entry name" value="DEHYDROGENASES, SHORT CHAIN"/>
    <property type="match status" value="1"/>
</dbReference>
<dbReference type="PANTHER" id="PTHR24321:SF8">
    <property type="entry name" value="ESTRADIOL 17-BETA-DEHYDROGENASE 8-RELATED"/>
    <property type="match status" value="1"/>
</dbReference>
<evidence type="ECO:0000313" key="6">
    <source>
        <dbReference type="Proteomes" id="UP000183809"/>
    </source>
</evidence>
<protein>
    <submittedName>
        <fullName evidence="5">Short chain dehydrogenase</fullName>
    </submittedName>
</protein>
<comment type="caution">
    <text evidence="5">The sequence shown here is derived from an EMBL/GenBank/DDBJ whole genome shotgun (WGS) entry which is preliminary data.</text>
</comment>
<comment type="similarity">
    <text evidence="1 4">Belongs to the short-chain dehydrogenases/reductases (SDR) family.</text>
</comment>
<evidence type="ECO:0000313" key="5">
    <source>
        <dbReference type="EMBL" id="OJD36605.1"/>
    </source>
</evidence>
<dbReference type="InterPro" id="IPR036291">
    <property type="entry name" value="NAD(P)-bd_dom_sf"/>
</dbReference>
<dbReference type="InterPro" id="IPR020904">
    <property type="entry name" value="Sc_DH/Rdtase_CS"/>
</dbReference>
<keyword evidence="3" id="KW-0560">Oxidoreductase</keyword>
<dbReference type="FunFam" id="3.40.50.720:FF:000084">
    <property type="entry name" value="Short-chain dehydrogenase reductase"/>
    <property type="match status" value="1"/>
</dbReference>
<dbReference type="GeneID" id="31009547"/>
<reference evidence="5 6" key="1">
    <citation type="submission" date="2016-10" db="EMBL/GenBank/DDBJ databases">
        <title>Proteomics and genomics reveal pathogen-plant mechanisms compatible with a hemibiotrophic lifestyle of Diplodia corticola.</title>
        <authorList>
            <person name="Fernandes I."/>
            <person name="De Jonge R."/>
            <person name="Van De Peer Y."/>
            <person name="Devreese B."/>
            <person name="Alves A."/>
            <person name="Esteves A.C."/>
        </authorList>
    </citation>
    <scope>NUCLEOTIDE SEQUENCE [LARGE SCALE GENOMIC DNA]</scope>
    <source>
        <strain evidence="5 6">CBS 112549</strain>
    </source>
</reference>
<dbReference type="PRINTS" id="PR00080">
    <property type="entry name" value="SDRFAMILY"/>
</dbReference>
<dbReference type="EMBL" id="MNUE01000010">
    <property type="protein sequence ID" value="OJD36605.1"/>
    <property type="molecule type" value="Genomic_DNA"/>
</dbReference>
<evidence type="ECO:0000256" key="3">
    <source>
        <dbReference type="ARBA" id="ARBA00023002"/>
    </source>
</evidence>
<sequence length="255" mass="26958">MQFPGNIVLVTGSAGGLGKAIAEAYLNAGAKVSICDINEERLNVTTREFKGTYGNDKFLATVTDVTDEPSVNHVFTKTIDKFGRLDIIVNNAGVADKFDPVGDVDRSLWDRLIAINLTAPFLFCKLAVNQFLAQKPAGGIIVNIASVASLKTGIAGAAYTASKHGLLGLTKNTAAMYNTKNIRTVAVLPGGMDTNITEAMAAGMNPDGWEVAKNQMTQSYNDVRDVAQTVLFYSSPTAKGSNGAVVSVDGGWLSF</sequence>
<dbReference type="PRINTS" id="PR00081">
    <property type="entry name" value="GDHRDH"/>
</dbReference>
<dbReference type="Proteomes" id="UP000183809">
    <property type="component" value="Unassembled WGS sequence"/>
</dbReference>
<dbReference type="RefSeq" id="XP_020132865.1">
    <property type="nucleotide sequence ID" value="XM_020269288.1"/>
</dbReference>
<dbReference type="PROSITE" id="PS00061">
    <property type="entry name" value="ADH_SHORT"/>
    <property type="match status" value="1"/>
</dbReference>
<dbReference type="Pfam" id="PF00106">
    <property type="entry name" value="adh_short"/>
    <property type="match status" value="1"/>
</dbReference>
<dbReference type="STRING" id="236234.A0A1J9SAK2"/>
<dbReference type="SUPFAM" id="SSF51735">
    <property type="entry name" value="NAD(P)-binding Rossmann-fold domains"/>
    <property type="match status" value="1"/>
</dbReference>
<evidence type="ECO:0000256" key="4">
    <source>
        <dbReference type="RuleBase" id="RU000363"/>
    </source>
</evidence>
<proteinExistence type="inferred from homology"/>
<dbReference type="AlphaFoldDB" id="A0A1J9SAK2"/>
<organism evidence="5 6">
    <name type="scientific">Diplodia corticola</name>
    <dbReference type="NCBI Taxonomy" id="236234"/>
    <lineage>
        <taxon>Eukaryota</taxon>
        <taxon>Fungi</taxon>
        <taxon>Dikarya</taxon>
        <taxon>Ascomycota</taxon>
        <taxon>Pezizomycotina</taxon>
        <taxon>Dothideomycetes</taxon>
        <taxon>Dothideomycetes incertae sedis</taxon>
        <taxon>Botryosphaeriales</taxon>
        <taxon>Botryosphaeriaceae</taxon>
        <taxon>Diplodia</taxon>
    </lineage>
</organism>
<evidence type="ECO:0000256" key="2">
    <source>
        <dbReference type="ARBA" id="ARBA00022857"/>
    </source>
</evidence>
<dbReference type="CDD" id="cd05233">
    <property type="entry name" value="SDR_c"/>
    <property type="match status" value="1"/>
</dbReference>
<dbReference type="Gene3D" id="3.40.50.720">
    <property type="entry name" value="NAD(P)-binding Rossmann-like Domain"/>
    <property type="match status" value="1"/>
</dbReference>
<dbReference type="GO" id="GO:0016491">
    <property type="term" value="F:oxidoreductase activity"/>
    <property type="evidence" value="ECO:0007669"/>
    <property type="project" value="UniProtKB-KW"/>
</dbReference>
<keyword evidence="2" id="KW-0521">NADP</keyword>
<dbReference type="InterPro" id="IPR002347">
    <property type="entry name" value="SDR_fam"/>
</dbReference>
<keyword evidence="6" id="KW-1185">Reference proteome</keyword>
<accession>A0A1J9SAK2</accession>